<dbReference type="InterPro" id="IPR006776">
    <property type="entry name" value="SsgB"/>
</dbReference>
<sequence>MSMRISHDLIAYQVLSDRRSRAVATRLEYDDRRPHEVRVVFHTDRRDAVAWVFARDLLLDGLGAPSGCGDVRIQPSARGDGHLLSLLLTGEDGVALIELPAAEVGAFALQSLRLVPRGREPQPPDLDALTAQLLA</sequence>
<evidence type="ECO:0000256" key="3">
    <source>
        <dbReference type="ARBA" id="ARBA00022618"/>
    </source>
</evidence>
<keyword evidence="5" id="KW-0717">Septation</keyword>
<dbReference type="OrthoDB" id="3853096at2"/>
<comment type="similarity">
    <text evidence="2">Belongs to the SsgA family.</text>
</comment>
<dbReference type="GO" id="GO:0030435">
    <property type="term" value="P:sporulation resulting in formation of a cellular spore"/>
    <property type="evidence" value="ECO:0007669"/>
    <property type="project" value="UniProtKB-KW"/>
</dbReference>
<evidence type="ECO:0000256" key="5">
    <source>
        <dbReference type="ARBA" id="ARBA00023210"/>
    </source>
</evidence>
<keyword evidence="4" id="KW-0749">Sporulation</keyword>
<dbReference type="AlphaFoldDB" id="A0A1H7TLQ2"/>
<keyword evidence="8" id="KW-1185">Reference proteome</keyword>
<dbReference type="GO" id="GO:0000917">
    <property type="term" value="P:division septum assembly"/>
    <property type="evidence" value="ECO:0007669"/>
    <property type="project" value="UniProtKB-KW"/>
</dbReference>
<reference evidence="8" key="1">
    <citation type="submission" date="2016-10" db="EMBL/GenBank/DDBJ databases">
        <authorList>
            <person name="Varghese N."/>
        </authorList>
    </citation>
    <scope>NUCLEOTIDE SEQUENCE [LARGE SCALE GENOMIC DNA]</scope>
    <source>
        <strain evidence="8">DSM 45096 / BCRC 16803 / CGMCC 4.1857 / CIP 109030 / JCM 12277 / KCTC 19219 / NBRC 100920 / 33214</strain>
    </source>
</reference>
<proteinExistence type="inferred from homology"/>
<dbReference type="EMBL" id="FOAZ01000014">
    <property type="protein sequence ID" value="SEL85623.1"/>
    <property type="molecule type" value="Genomic_DNA"/>
</dbReference>
<gene>
    <name evidence="7" type="ORF">SAMN05414137_11461</name>
</gene>
<evidence type="ECO:0000256" key="1">
    <source>
        <dbReference type="ARBA" id="ARBA00004431"/>
    </source>
</evidence>
<keyword evidence="3 7" id="KW-0132">Cell division</keyword>
<dbReference type="GO" id="GO:0030428">
    <property type="term" value="C:cell septum"/>
    <property type="evidence" value="ECO:0007669"/>
    <property type="project" value="UniProtKB-SubCell"/>
</dbReference>
<evidence type="ECO:0000256" key="4">
    <source>
        <dbReference type="ARBA" id="ARBA00022969"/>
    </source>
</evidence>
<evidence type="ECO:0000313" key="8">
    <source>
        <dbReference type="Proteomes" id="UP000183015"/>
    </source>
</evidence>
<keyword evidence="6" id="KW-0131">Cell cycle</keyword>
<dbReference type="Pfam" id="PF04686">
    <property type="entry name" value="SsgA"/>
    <property type="match status" value="1"/>
</dbReference>
<dbReference type="InterPro" id="IPR038658">
    <property type="entry name" value="SsgB_sf"/>
</dbReference>
<evidence type="ECO:0000256" key="2">
    <source>
        <dbReference type="ARBA" id="ARBA00009323"/>
    </source>
</evidence>
<dbReference type="Gene3D" id="2.30.31.20">
    <property type="entry name" value="Sporulation-specific cell division protein SsgB"/>
    <property type="match status" value="1"/>
</dbReference>
<comment type="subcellular location">
    <subcellularLocation>
        <location evidence="1">Cell septum</location>
    </subcellularLocation>
</comment>
<protein>
    <submittedName>
        <fullName evidence="7">Streptomyces sporulation and cell division protein, SsgA</fullName>
    </submittedName>
</protein>
<dbReference type="Proteomes" id="UP000183015">
    <property type="component" value="Unassembled WGS sequence"/>
</dbReference>
<evidence type="ECO:0000313" key="7">
    <source>
        <dbReference type="EMBL" id="SEL85623.1"/>
    </source>
</evidence>
<dbReference type="STRING" id="235985.SAMN05414137_11461"/>
<dbReference type="RefSeq" id="WP_042455169.1">
    <property type="nucleotide sequence ID" value="NZ_BBPN01000036.1"/>
</dbReference>
<organism evidence="7 8">
    <name type="scientific">Streptacidiphilus jiangxiensis</name>
    <dbReference type="NCBI Taxonomy" id="235985"/>
    <lineage>
        <taxon>Bacteria</taxon>
        <taxon>Bacillati</taxon>
        <taxon>Actinomycetota</taxon>
        <taxon>Actinomycetes</taxon>
        <taxon>Kitasatosporales</taxon>
        <taxon>Streptomycetaceae</taxon>
        <taxon>Streptacidiphilus</taxon>
    </lineage>
</organism>
<name>A0A1H7TLQ2_STRJI</name>
<evidence type="ECO:0000256" key="6">
    <source>
        <dbReference type="ARBA" id="ARBA00023306"/>
    </source>
</evidence>
<accession>A0A1H7TLQ2</accession>